<dbReference type="InterPro" id="IPR016181">
    <property type="entry name" value="Acyl_CoA_acyltransferase"/>
</dbReference>
<gene>
    <name evidence="2" type="ORF">Mag101_11815</name>
</gene>
<evidence type="ECO:0000313" key="3">
    <source>
        <dbReference type="Proteomes" id="UP000188219"/>
    </source>
</evidence>
<dbReference type="InterPro" id="IPR000182">
    <property type="entry name" value="GNAT_dom"/>
</dbReference>
<dbReference type="EMBL" id="CP019650">
    <property type="protein sequence ID" value="AQQ68249.1"/>
    <property type="molecule type" value="Genomic_DNA"/>
</dbReference>
<accession>A0A1Q2M6H0</accession>
<dbReference type="AlphaFoldDB" id="A0A1Q2M6H0"/>
<organism evidence="2 3">
    <name type="scientific">Microbulbifer agarilyticus</name>
    <dbReference type="NCBI Taxonomy" id="260552"/>
    <lineage>
        <taxon>Bacteria</taxon>
        <taxon>Pseudomonadati</taxon>
        <taxon>Pseudomonadota</taxon>
        <taxon>Gammaproteobacteria</taxon>
        <taxon>Cellvibrionales</taxon>
        <taxon>Microbulbiferaceae</taxon>
        <taxon>Microbulbifer</taxon>
    </lineage>
</organism>
<keyword evidence="3" id="KW-1185">Reference proteome</keyword>
<dbReference type="CDD" id="cd04301">
    <property type="entry name" value="NAT_SF"/>
    <property type="match status" value="1"/>
</dbReference>
<dbReference type="SUPFAM" id="SSF55729">
    <property type="entry name" value="Acyl-CoA N-acyltransferases (Nat)"/>
    <property type="match status" value="1"/>
</dbReference>
<dbReference type="GO" id="GO:0016747">
    <property type="term" value="F:acyltransferase activity, transferring groups other than amino-acyl groups"/>
    <property type="evidence" value="ECO:0007669"/>
    <property type="project" value="InterPro"/>
</dbReference>
<dbReference type="OrthoDB" id="9797178at2"/>
<dbReference type="STRING" id="260552.Mag101_11815"/>
<dbReference type="KEGG" id="maga:Mag101_11815"/>
<dbReference type="PROSITE" id="PS51186">
    <property type="entry name" value="GNAT"/>
    <property type="match status" value="1"/>
</dbReference>
<name>A0A1Q2M6H0_9GAMM</name>
<evidence type="ECO:0000313" key="2">
    <source>
        <dbReference type="EMBL" id="AQQ68249.1"/>
    </source>
</evidence>
<proteinExistence type="predicted"/>
<reference evidence="2" key="1">
    <citation type="submission" date="2017-02" db="EMBL/GenBank/DDBJ databases">
        <title>Genome of Microbulbifer agarilyticus GP101.</title>
        <authorList>
            <person name="Jung J."/>
            <person name="Bae S.S."/>
            <person name="Baek K."/>
        </authorList>
    </citation>
    <scope>NUCLEOTIDE SEQUENCE [LARGE SCALE GENOMIC DNA]</scope>
    <source>
        <strain evidence="2">GP101</strain>
    </source>
</reference>
<dbReference type="Pfam" id="PF13508">
    <property type="entry name" value="Acetyltransf_7"/>
    <property type="match status" value="1"/>
</dbReference>
<dbReference type="Gene3D" id="3.40.630.30">
    <property type="match status" value="1"/>
</dbReference>
<feature type="domain" description="N-acetyltransferase" evidence="1">
    <location>
        <begin position="1"/>
        <end position="148"/>
    </location>
</feature>
<protein>
    <submittedName>
        <fullName evidence="2">GNAT family N-acetyltransferase</fullName>
    </submittedName>
</protein>
<sequence>MEFSLFESTATDEVVELFTRVFSASEGAAEGQSIGFLVSSLITTTPADSLIGCVAKDGTRIVGAIFFSRLKVPSGQRAFLLSPVAVATEVHGTGIGQALITFGLDQLRSQGTDLVFTYGDPAFYSKTGFAQIDESIVAAPYPLSQPIGWLGQSLDGSPIPAMRGVTECVEAFANPDHW</sequence>
<dbReference type="Proteomes" id="UP000188219">
    <property type="component" value="Chromosome"/>
</dbReference>
<evidence type="ECO:0000259" key="1">
    <source>
        <dbReference type="PROSITE" id="PS51186"/>
    </source>
</evidence>
<dbReference type="RefSeq" id="WP_077405166.1">
    <property type="nucleotide sequence ID" value="NZ_CP019650.1"/>
</dbReference>